<keyword evidence="6" id="KW-0732">Signal</keyword>
<evidence type="ECO:0000256" key="3">
    <source>
        <dbReference type="ARBA" id="ARBA00015419"/>
    </source>
</evidence>
<dbReference type="InterPro" id="IPR039910">
    <property type="entry name" value="D15-like"/>
</dbReference>
<dbReference type="RefSeq" id="WP_385953273.1">
    <property type="nucleotide sequence ID" value="NZ_JBHSUB010000015.1"/>
</dbReference>
<evidence type="ECO:0000256" key="9">
    <source>
        <dbReference type="ARBA" id="ARBA00033063"/>
    </source>
</evidence>
<dbReference type="PANTHER" id="PTHR12815:SF47">
    <property type="entry name" value="TRANSLOCATION AND ASSEMBLY MODULE SUBUNIT TAMA"/>
    <property type="match status" value="1"/>
</dbReference>
<feature type="domain" description="POTRA" evidence="12">
    <location>
        <begin position="183"/>
        <end position="241"/>
    </location>
</feature>
<evidence type="ECO:0000256" key="6">
    <source>
        <dbReference type="ARBA" id="ARBA00022729"/>
    </source>
</evidence>
<evidence type="ECO:0000256" key="2">
    <source>
        <dbReference type="ARBA" id="ARBA00010248"/>
    </source>
</evidence>
<keyword evidence="7" id="KW-0472">Membrane</keyword>
<evidence type="ECO:0000256" key="8">
    <source>
        <dbReference type="ARBA" id="ARBA00023237"/>
    </source>
</evidence>
<comment type="caution">
    <text evidence="14">The sequence shown here is derived from an EMBL/GenBank/DDBJ whole genome shotgun (WGS) entry which is preliminary data.</text>
</comment>
<name>A0ABW1W2Q5_9GAMM</name>
<evidence type="ECO:0000256" key="5">
    <source>
        <dbReference type="ARBA" id="ARBA00022692"/>
    </source>
</evidence>
<comment type="subcellular location">
    <subcellularLocation>
        <location evidence="1">Cell outer membrane</location>
    </subcellularLocation>
</comment>
<feature type="domain" description="TamA POTRA" evidence="13">
    <location>
        <begin position="18"/>
        <end position="93"/>
    </location>
</feature>
<protein>
    <recommendedName>
        <fullName evidence="3">Translocation and assembly module subunit TamA</fullName>
    </recommendedName>
    <alternativeName>
        <fullName evidence="9">Autotransporter assembly factor TamA</fullName>
    </alternativeName>
</protein>
<evidence type="ECO:0000313" key="14">
    <source>
        <dbReference type="EMBL" id="MFC6378992.1"/>
    </source>
</evidence>
<keyword evidence="8" id="KW-0998">Cell outer membrane</keyword>
<dbReference type="Pfam" id="PF17243">
    <property type="entry name" value="POTRA_TamA_1"/>
    <property type="match status" value="1"/>
</dbReference>
<accession>A0ABW1W2Q5</accession>
<dbReference type="Gene3D" id="3.10.20.310">
    <property type="entry name" value="membrane protein fhac"/>
    <property type="match status" value="3"/>
</dbReference>
<keyword evidence="4" id="KW-1134">Transmembrane beta strand</keyword>
<evidence type="ECO:0000256" key="1">
    <source>
        <dbReference type="ARBA" id="ARBA00004442"/>
    </source>
</evidence>
<dbReference type="Gene3D" id="2.40.160.50">
    <property type="entry name" value="membrane protein fhac: a member of the omp85/tpsb transporter family"/>
    <property type="match status" value="1"/>
</dbReference>
<evidence type="ECO:0000256" key="4">
    <source>
        <dbReference type="ARBA" id="ARBA00022452"/>
    </source>
</evidence>
<dbReference type="Pfam" id="PF07244">
    <property type="entry name" value="POTRA"/>
    <property type="match status" value="1"/>
</dbReference>
<dbReference type="InterPro" id="IPR010827">
    <property type="entry name" value="BamA/TamA_POTRA"/>
</dbReference>
<dbReference type="InterPro" id="IPR000184">
    <property type="entry name" value="Bac_surfAg_D15"/>
</dbReference>
<organism evidence="14 15">
    <name type="scientific">Tatumella terrea</name>
    <dbReference type="NCBI Taxonomy" id="419007"/>
    <lineage>
        <taxon>Bacteria</taxon>
        <taxon>Pseudomonadati</taxon>
        <taxon>Pseudomonadota</taxon>
        <taxon>Gammaproteobacteria</taxon>
        <taxon>Enterobacterales</taxon>
        <taxon>Erwiniaceae</taxon>
        <taxon>Tatumella</taxon>
    </lineage>
</organism>
<evidence type="ECO:0000313" key="15">
    <source>
        <dbReference type="Proteomes" id="UP001596230"/>
    </source>
</evidence>
<keyword evidence="5" id="KW-0812">Transmembrane</keyword>
<evidence type="ECO:0000259" key="12">
    <source>
        <dbReference type="Pfam" id="PF07244"/>
    </source>
</evidence>
<sequence length="571" mass="63565">MTLLLLAAPAIQAATVRLQLEGLSGELQNNVRLGLASISSEEVSADSRFQARLTDSIKKSLSALGYFQPVITFQTLPEALSTKNSVIKVTVDPGPPVKIAGSTIVLEGEARLDPEYQAWIKKGRPVTGTILNQGDYDSFKNGFSSLALRNGYFDGEFKKSQLGVSVDRGEAFWDLDYDSGKRYHFGDVSFQGSQIRQEYLRRLVPFHQGDKYSSLDLAELNRRLSATGWFSSVVASPDFSKAHTTKVLPIDAVLTPAVKNSVETGVGYSTDVGPHVKATWKRPWVNDDGQSMSFSTYLSQPEQQLDMSYKVPLLKSPLEQYYLFQGGLKRTDLNDTKADTSTLAVSRYWENSSGWQKALNLRWRLDHYTQGTVTDTTMLLYPGVSVNRTRSRGGMMPTWGDSQRYSVDVSDTTWGSDIDFVILQAQNVWIRTLAERHRFVFRGNVGWIETNDFDRVPPDLRFFAGGDRSIRGYKYKDVSPRDSDDKLTGASKMATGSVEYQYNFTGKWWGAVFLDSGEAVNDIKDTDIKTGTGVGIRWASPVGPIKLDIARAVGDKDERGLQFYIGLGPEL</sequence>
<dbReference type="Pfam" id="PF01103">
    <property type="entry name" value="Omp85"/>
    <property type="match status" value="1"/>
</dbReference>
<gene>
    <name evidence="14" type="ORF">ACFP9W_13115</name>
</gene>
<dbReference type="EMBL" id="JBHSUB010000015">
    <property type="protein sequence ID" value="MFC6378992.1"/>
    <property type="molecule type" value="Genomic_DNA"/>
</dbReference>
<evidence type="ECO:0000259" key="11">
    <source>
        <dbReference type="Pfam" id="PF01103"/>
    </source>
</evidence>
<dbReference type="InterPro" id="IPR035243">
    <property type="entry name" value="TamA_POTRA_Dom_1"/>
</dbReference>
<evidence type="ECO:0000259" key="13">
    <source>
        <dbReference type="Pfam" id="PF17243"/>
    </source>
</evidence>
<evidence type="ECO:0000256" key="10">
    <source>
        <dbReference type="ARBA" id="ARBA00093548"/>
    </source>
</evidence>
<evidence type="ECO:0000256" key="7">
    <source>
        <dbReference type="ARBA" id="ARBA00023136"/>
    </source>
</evidence>
<feature type="domain" description="Bacterial surface antigen (D15)" evidence="11">
    <location>
        <begin position="262"/>
        <end position="568"/>
    </location>
</feature>
<comment type="subunit">
    <text evidence="10">Interacts with TamB to form the translocation and assembly module (TAM).</text>
</comment>
<proteinExistence type="inferred from homology"/>
<dbReference type="Proteomes" id="UP001596230">
    <property type="component" value="Unassembled WGS sequence"/>
</dbReference>
<keyword evidence="15" id="KW-1185">Reference proteome</keyword>
<comment type="similarity">
    <text evidence="2">Belongs to the TamA family.</text>
</comment>
<reference evidence="15" key="1">
    <citation type="journal article" date="2019" name="Int. J. Syst. Evol. Microbiol.">
        <title>The Global Catalogue of Microorganisms (GCM) 10K type strain sequencing project: providing services to taxonomists for standard genome sequencing and annotation.</title>
        <authorList>
            <consortium name="The Broad Institute Genomics Platform"/>
            <consortium name="The Broad Institute Genome Sequencing Center for Infectious Disease"/>
            <person name="Wu L."/>
            <person name="Ma J."/>
        </authorList>
    </citation>
    <scope>NUCLEOTIDE SEQUENCE [LARGE SCALE GENOMIC DNA]</scope>
    <source>
        <strain evidence="15">CGMCC 1.18518</strain>
    </source>
</reference>
<dbReference type="PANTHER" id="PTHR12815">
    <property type="entry name" value="SORTING AND ASSEMBLY MACHINERY SAMM50 PROTEIN FAMILY MEMBER"/>
    <property type="match status" value="1"/>
</dbReference>